<dbReference type="HAMAP" id="MF_00672">
    <property type="entry name" value="UPF0761"/>
    <property type="match status" value="1"/>
</dbReference>
<keyword evidence="6 7" id="KW-0472">Membrane</keyword>
<feature type="transmembrane region" description="Helical" evidence="7">
    <location>
        <begin position="186"/>
        <end position="203"/>
    </location>
</feature>
<evidence type="ECO:0000256" key="7">
    <source>
        <dbReference type="HAMAP-Rule" id="MF_00672"/>
    </source>
</evidence>
<feature type="transmembrane region" description="Helical" evidence="7">
    <location>
        <begin position="105"/>
        <end position="124"/>
    </location>
</feature>
<dbReference type="Pfam" id="PF03631">
    <property type="entry name" value="Virul_fac_BrkB"/>
    <property type="match status" value="1"/>
</dbReference>
<keyword evidence="5 7" id="KW-1133">Transmembrane helix</keyword>
<evidence type="ECO:0000256" key="5">
    <source>
        <dbReference type="ARBA" id="ARBA00022989"/>
    </source>
</evidence>
<dbReference type="InterPro" id="IPR017039">
    <property type="entry name" value="Virul_fac_BrkB"/>
</dbReference>
<keyword evidence="2 7" id="KW-1003">Cell membrane</keyword>
<dbReference type="Proteomes" id="UP000242857">
    <property type="component" value="Unassembled WGS sequence"/>
</dbReference>
<reference evidence="9" key="1">
    <citation type="submission" date="2016-11" db="EMBL/GenBank/DDBJ databases">
        <authorList>
            <person name="Varghese N."/>
            <person name="Submissions S."/>
        </authorList>
    </citation>
    <scope>NUCLEOTIDE SEQUENCE [LARGE SCALE GENOMIC DNA]</scope>
    <source>
        <strain evidence="9">DSM 14834</strain>
    </source>
</reference>
<dbReference type="STRING" id="213588.SAMN02745204_00005"/>
<feature type="transmembrane region" description="Helical" evidence="7">
    <location>
        <begin position="215"/>
        <end position="238"/>
    </location>
</feature>
<dbReference type="PANTHER" id="PTHR30213:SF0">
    <property type="entry name" value="UPF0761 MEMBRANE PROTEIN YIHY"/>
    <property type="match status" value="1"/>
</dbReference>
<evidence type="ECO:0000313" key="8">
    <source>
        <dbReference type="EMBL" id="SHE27032.1"/>
    </source>
</evidence>
<dbReference type="EMBL" id="FQUK01000001">
    <property type="protein sequence ID" value="SHE27032.1"/>
    <property type="molecule type" value="Genomic_DNA"/>
</dbReference>
<dbReference type="OrthoDB" id="9808671at2"/>
<keyword evidence="3" id="KW-0997">Cell inner membrane</keyword>
<dbReference type="PANTHER" id="PTHR30213">
    <property type="entry name" value="INNER MEMBRANE PROTEIN YHJD"/>
    <property type="match status" value="1"/>
</dbReference>
<proteinExistence type="inferred from homology"/>
<comment type="similarity">
    <text evidence="7">Belongs to the UPF0761 family.</text>
</comment>
<feature type="transmembrane region" description="Helical" evidence="7">
    <location>
        <begin position="42"/>
        <end position="68"/>
    </location>
</feature>
<feature type="transmembrane region" description="Helical" evidence="7">
    <location>
        <begin position="145"/>
        <end position="174"/>
    </location>
</feature>
<feature type="transmembrane region" description="Helical" evidence="7">
    <location>
        <begin position="250"/>
        <end position="275"/>
    </location>
</feature>
<dbReference type="RefSeq" id="WP_072754592.1">
    <property type="nucleotide sequence ID" value="NZ_FQUK01000001.1"/>
</dbReference>
<organism evidence="8 9">
    <name type="scientific">Thermomonas hydrothermalis</name>
    <dbReference type="NCBI Taxonomy" id="213588"/>
    <lineage>
        <taxon>Bacteria</taxon>
        <taxon>Pseudomonadati</taxon>
        <taxon>Pseudomonadota</taxon>
        <taxon>Gammaproteobacteria</taxon>
        <taxon>Lysobacterales</taxon>
        <taxon>Lysobacteraceae</taxon>
        <taxon>Thermomonas</taxon>
    </lineage>
</organism>
<evidence type="ECO:0000256" key="2">
    <source>
        <dbReference type="ARBA" id="ARBA00022475"/>
    </source>
</evidence>
<protein>
    <recommendedName>
        <fullName evidence="7">UPF0761 membrane protein SAMN02745204_00005</fullName>
    </recommendedName>
</protein>
<keyword evidence="4 7" id="KW-0812">Transmembrane</keyword>
<dbReference type="InterPro" id="IPR023679">
    <property type="entry name" value="UPF0761_bac"/>
</dbReference>
<dbReference type="NCBIfam" id="TIGR00765">
    <property type="entry name" value="yihY_not_rbn"/>
    <property type="match status" value="1"/>
</dbReference>
<evidence type="ECO:0000313" key="9">
    <source>
        <dbReference type="Proteomes" id="UP000242857"/>
    </source>
</evidence>
<gene>
    <name evidence="8" type="ORF">SAMN02745204_00005</name>
</gene>
<dbReference type="GO" id="GO:0005886">
    <property type="term" value="C:plasma membrane"/>
    <property type="evidence" value="ECO:0007669"/>
    <property type="project" value="UniProtKB-SubCell"/>
</dbReference>
<evidence type="ECO:0000256" key="1">
    <source>
        <dbReference type="ARBA" id="ARBA00004651"/>
    </source>
</evidence>
<sequence>MTPPHSPHRQGGQSGRYDRAVSFLRFVLHRFLDDRLAEAAGALSYTTAFALVPLSVVVFGVLSISPVFEAWSERLTDYVFANFVPSAARAVSGYLADFAANTRTLTAAGALALIGSLLLTLHSVESVFNRIWRVSGARPRLSRFLVYWTVLTLGTLVAATSLALSTRFFALAIFETQPGRWLEAGLLRFAPMLIEWLAFAAVFKMVPYRAVAWRHALPGAALSMVLFELVKSGLGLYLSSFDSYQKLYGAVALVPILMLWIYLSWVAVLAGASLASSLSAFRYQPAWQRLPQGHELYGLLRLLGRFDQARARGRGLSGEDILTLEPGLTDDQIQRLLNGLVDTGVIQRSESGDWLLARDLDQVRLGELYEAMHLHIPMGDVPAQVAGDALGHAARRTIAQLQAPLQPVLQQPVSCVFADLPEE</sequence>
<accession>A0A1M4S487</accession>
<comment type="subcellular location">
    <subcellularLocation>
        <location evidence="1 7">Cell membrane</location>
        <topology evidence="1 7">Multi-pass membrane protein</topology>
    </subcellularLocation>
</comment>
<name>A0A1M4S487_9GAMM</name>
<dbReference type="AlphaFoldDB" id="A0A1M4S487"/>
<evidence type="ECO:0000256" key="4">
    <source>
        <dbReference type="ARBA" id="ARBA00022692"/>
    </source>
</evidence>
<evidence type="ECO:0000256" key="6">
    <source>
        <dbReference type="ARBA" id="ARBA00023136"/>
    </source>
</evidence>
<keyword evidence="9" id="KW-1185">Reference proteome</keyword>
<evidence type="ECO:0000256" key="3">
    <source>
        <dbReference type="ARBA" id="ARBA00022519"/>
    </source>
</evidence>